<organism evidence="2 3">
    <name type="scientific">Trifolium medium</name>
    <dbReference type="NCBI Taxonomy" id="97028"/>
    <lineage>
        <taxon>Eukaryota</taxon>
        <taxon>Viridiplantae</taxon>
        <taxon>Streptophyta</taxon>
        <taxon>Embryophyta</taxon>
        <taxon>Tracheophyta</taxon>
        <taxon>Spermatophyta</taxon>
        <taxon>Magnoliopsida</taxon>
        <taxon>eudicotyledons</taxon>
        <taxon>Gunneridae</taxon>
        <taxon>Pentapetalae</taxon>
        <taxon>rosids</taxon>
        <taxon>fabids</taxon>
        <taxon>Fabales</taxon>
        <taxon>Fabaceae</taxon>
        <taxon>Papilionoideae</taxon>
        <taxon>50 kb inversion clade</taxon>
        <taxon>NPAAA clade</taxon>
        <taxon>Hologalegina</taxon>
        <taxon>IRL clade</taxon>
        <taxon>Trifolieae</taxon>
        <taxon>Trifolium</taxon>
    </lineage>
</organism>
<evidence type="ECO:0000313" key="2">
    <source>
        <dbReference type="EMBL" id="MCI45950.1"/>
    </source>
</evidence>
<keyword evidence="3" id="KW-1185">Reference proteome</keyword>
<comment type="caution">
    <text evidence="2">The sequence shown here is derived from an EMBL/GenBank/DDBJ whole genome shotgun (WGS) entry which is preliminary data.</text>
</comment>
<feature type="non-terminal residue" evidence="2">
    <location>
        <position position="61"/>
    </location>
</feature>
<dbReference type="Proteomes" id="UP000265520">
    <property type="component" value="Unassembled WGS sequence"/>
</dbReference>
<feature type="compositionally biased region" description="Basic and acidic residues" evidence="1">
    <location>
        <begin position="22"/>
        <end position="40"/>
    </location>
</feature>
<dbReference type="AlphaFoldDB" id="A0A392SDC3"/>
<accession>A0A392SDC3</accession>
<name>A0A392SDC3_9FABA</name>
<proteinExistence type="predicted"/>
<reference evidence="2 3" key="1">
    <citation type="journal article" date="2018" name="Front. Plant Sci.">
        <title>Red Clover (Trifolium pratense) and Zigzag Clover (T. medium) - A Picture of Genomic Similarities and Differences.</title>
        <authorList>
            <person name="Dluhosova J."/>
            <person name="Istvanek J."/>
            <person name="Nedelnik J."/>
            <person name="Repkova J."/>
        </authorList>
    </citation>
    <scope>NUCLEOTIDE SEQUENCE [LARGE SCALE GENOMIC DNA]</scope>
    <source>
        <strain evidence="3">cv. 10/8</strain>
        <tissue evidence="2">Leaf</tissue>
    </source>
</reference>
<feature type="region of interest" description="Disordered" evidence="1">
    <location>
        <begin position="1"/>
        <end position="61"/>
    </location>
</feature>
<feature type="non-terminal residue" evidence="2">
    <location>
        <position position="1"/>
    </location>
</feature>
<dbReference type="EMBL" id="LXQA010350825">
    <property type="protein sequence ID" value="MCI45950.1"/>
    <property type="molecule type" value="Genomic_DNA"/>
</dbReference>
<evidence type="ECO:0000313" key="3">
    <source>
        <dbReference type="Proteomes" id="UP000265520"/>
    </source>
</evidence>
<evidence type="ECO:0000256" key="1">
    <source>
        <dbReference type="SAM" id="MobiDB-lite"/>
    </source>
</evidence>
<sequence length="61" mass="6595">AKVSIKTVDQAISDAGANAQPKESKSKAVKEETKSRKRTNDSSTETTSKKLKTTIIVTDDE</sequence>
<protein>
    <submittedName>
        <fullName evidence="2">Uncharacterized protein</fullName>
    </submittedName>
</protein>